<evidence type="ECO:0000256" key="4">
    <source>
        <dbReference type="ARBA" id="ARBA00022801"/>
    </source>
</evidence>
<dbReference type="PRINTS" id="PR00706">
    <property type="entry name" value="PYROGLUPTASE"/>
</dbReference>
<comment type="caution">
    <text evidence="7">The sequence shown here is derived from an EMBL/GenBank/DDBJ whole genome shotgun (WGS) entry which is preliminary data.</text>
</comment>
<comment type="catalytic activity">
    <reaction evidence="6">
        <text>Release of an N-terminal pyroglutamyl group from a polypeptide, the second amino acid generally not being Pro.</text>
        <dbReference type="EC" id="3.4.19.3"/>
    </reaction>
</comment>
<dbReference type="Gene3D" id="3.40.630.20">
    <property type="entry name" value="Peptidase C15, pyroglutamyl peptidase I-like"/>
    <property type="match status" value="1"/>
</dbReference>
<dbReference type="PROSITE" id="PS01334">
    <property type="entry name" value="PYRASE_CYS"/>
    <property type="match status" value="1"/>
</dbReference>
<dbReference type="AlphaFoldDB" id="A0A4R7C6N3"/>
<gene>
    <name evidence="7" type="ORF">EV668_1190</name>
</gene>
<dbReference type="GO" id="GO:0005829">
    <property type="term" value="C:cytosol"/>
    <property type="evidence" value="ECO:0007669"/>
    <property type="project" value="InterPro"/>
</dbReference>
<dbReference type="EC" id="3.4.19.3" evidence="6"/>
<evidence type="ECO:0000256" key="5">
    <source>
        <dbReference type="ARBA" id="ARBA00022807"/>
    </source>
</evidence>
<reference evidence="7 8" key="1">
    <citation type="submission" date="2019-03" db="EMBL/GenBank/DDBJ databases">
        <title>Genomic Encyclopedia of Type Strains, Phase IV (KMG-IV): sequencing the most valuable type-strain genomes for metagenomic binning, comparative biology and taxonomic classification.</title>
        <authorList>
            <person name="Goeker M."/>
        </authorList>
    </citation>
    <scope>NUCLEOTIDE SEQUENCE [LARGE SCALE GENOMIC DNA]</scope>
    <source>
        <strain evidence="7 8">DSM 25903</strain>
    </source>
</reference>
<dbReference type="InterPro" id="IPR000816">
    <property type="entry name" value="Peptidase_C15"/>
</dbReference>
<organism evidence="7 8">
    <name type="scientific">Enterovirga rhinocerotis</name>
    <dbReference type="NCBI Taxonomy" id="1339210"/>
    <lineage>
        <taxon>Bacteria</taxon>
        <taxon>Pseudomonadati</taxon>
        <taxon>Pseudomonadota</taxon>
        <taxon>Alphaproteobacteria</taxon>
        <taxon>Hyphomicrobiales</taxon>
        <taxon>Methylobacteriaceae</taxon>
        <taxon>Enterovirga</taxon>
    </lineage>
</organism>
<evidence type="ECO:0000313" key="8">
    <source>
        <dbReference type="Proteomes" id="UP000295122"/>
    </source>
</evidence>
<dbReference type="Pfam" id="PF01470">
    <property type="entry name" value="Peptidase_C15"/>
    <property type="match status" value="1"/>
</dbReference>
<name>A0A4R7C6N3_9HYPH</name>
<comment type="similarity">
    <text evidence="1">Belongs to the peptidase C15 family.</text>
</comment>
<protein>
    <recommendedName>
        <fullName evidence="6">Pyroglutamyl-peptidase I</fullName>
        <ecNumber evidence="6">3.4.19.3</ecNumber>
    </recommendedName>
</protein>
<dbReference type="PANTHER" id="PTHR23402:SF1">
    <property type="entry name" value="PYROGLUTAMYL-PEPTIDASE I"/>
    <property type="match status" value="1"/>
</dbReference>
<dbReference type="GO" id="GO:0016920">
    <property type="term" value="F:pyroglutamyl-peptidase activity"/>
    <property type="evidence" value="ECO:0007669"/>
    <property type="project" value="UniProtKB-EC"/>
</dbReference>
<evidence type="ECO:0000256" key="2">
    <source>
        <dbReference type="ARBA" id="ARBA00022490"/>
    </source>
</evidence>
<feature type="active site" evidence="6">
    <location>
        <position position="144"/>
    </location>
</feature>
<evidence type="ECO:0000256" key="3">
    <source>
        <dbReference type="ARBA" id="ARBA00022670"/>
    </source>
</evidence>
<evidence type="ECO:0000256" key="1">
    <source>
        <dbReference type="ARBA" id="ARBA00006641"/>
    </source>
</evidence>
<keyword evidence="4" id="KW-0378">Hydrolase</keyword>
<dbReference type="InterPro" id="IPR033694">
    <property type="entry name" value="PGPEP1_Cys_AS"/>
</dbReference>
<dbReference type="InterPro" id="IPR036440">
    <property type="entry name" value="Peptidase_C15-like_sf"/>
</dbReference>
<keyword evidence="8" id="KW-1185">Reference proteome</keyword>
<dbReference type="InterPro" id="IPR016125">
    <property type="entry name" value="Peptidase_C15-like"/>
</dbReference>
<dbReference type="Proteomes" id="UP000295122">
    <property type="component" value="Unassembled WGS sequence"/>
</dbReference>
<proteinExistence type="inferred from homology"/>
<dbReference type="SUPFAM" id="SSF53182">
    <property type="entry name" value="Pyrrolidone carboxyl peptidase (pyroglutamate aminopeptidase)"/>
    <property type="match status" value="1"/>
</dbReference>
<evidence type="ECO:0000256" key="6">
    <source>
        <dbReference type="PROSITE-ProRule" id="PRU10077"/>
    </source>
</evidence>
<keyword evidence="3" id="KW-0645">Protease</keyword>
<sequence>MRLLVAGFGPFPTMPRNPSAALARAVAASPRLKLHGIAPLCRILTTAYATLPGELDPRLADRPDIVLLIGVAARTPWVRIETRATSRRSTLFPDVAGETAAPVGGVRRTAEARRTRAGTLGALHSVRRRGLPVRLSRDAGRYLCNAAYFRALGQHAAALFVHIPREPRLRAARPGRSRRPGRAEWNARLRAALVDVVLAMAVAARRDDRSAAL</sequence>
<dbReference type="RefSeq" id="WP_245512877.1">
    <property type="nucleotide sequence ID" value="NZ_SNZR01000011.1"/>
</dbReference>
<dbReference type="EMBL" id="SNZR01000011">
    <property type="protein sequence ID" value="TDR93921.1"/>
    <property type="molecule type" value="Genomic_DNA"/>
</dbReference>
<keyword evidence="5" id="KW-0788">Thiol protease</keyword>
<dbReference type="PANTHER" id="PTHR23402">
    <property type="entry name" value="PROTEASE FAMILY C15 PYROGLUTAMYL-PEPTIDASE I-RELATED"/>
    <property type="match status" value="1"/>
</dbReference>
<evidence type="ECO:0000313" key="7">
    <source>
        <dbReference type="EMBL" id="TDR93921.1"/>
    </source>
</evidence>
<dbReference type="GO" id="GO:0006508">
    <property type="term" value="P:proteolysis"/>
    <property type="evidence" value="ECO:0007669"/>
    <property type="project" value="UniProtKB-KW"/>
</dbReference>
<keyword evidence="2" id="KW-0963">Cytoplasm</keyword>
<accession>A0A4R7C6N3</accession>